<comment type="similarity">
    <text evidence="2 7">Belongs to the bacterial ribosomal protein bL36 family.</text>
</comment>
<dbReference type="GO" id="GO:0003735">
    <property type="term" value="F:structural constituent of ribosome"/>
    <property type="evidence" value="ECO:0007669"/>
    <property type="project" value="InterPro"/>
</dbReference>
<evidence type="ECO:0000313" key="8">
    <source>
        <dbReference type="Ensembl" id="ENSLAFP00000004782.2"/>
    </source>
</evidence>
<keyword evidence="6 7" id="KW-0687">Ribonucleoprotein</keyword>
<keyword evidence="5" id="KW-0496">Mitochondrion</keyword>
<comment type="subcellular location">
    <subcellularLocation>
        <location evidence="1">Mitochondrion</location>
    </subcellularLocation>
</comment>
<evidence type="ECO:0000256" key="2">
    <source>
        <dbReference type="ARBA" id="ARBA00007645"/>
    </source>
</evidence>
<dbReference type="AlphaFoldDB" id="G3SWR1"/>
<dbReference type="Ensembl" id="ENSLAFT00000005705.2">
    <property type="protein sequence ID" value="ENSLAFP00000004782.2"/>
    <property type="gene ID" value="ENSLAFG00000005707.2"/>
</dbReference>
<reference evidence="8 9" key="1">
    <citation type="submission" date="2009-06" db="EMBL/GenBank/DDBJ databases">
        <title>The Genome Sequence of Loxodonta africana (African elephant).</title>
        <authorList>
            <person name="Di Palma F."/>
            <person name="Heiman D."/>
            <person name="Young S."/>
            <person name="Johnson J."/>
            <person name="Lander E.S."/>
            <person name="Lindblad-Toh K."/>
        </authorList>
    </citation>
    <scope>NUCLEOTIDE SEQUENCE [LARGE SCALE GENOMIC DNA]</scope>
    <source>
        <strain evidence="8 9">Isolate ISIS603380</strain>
    </source>
</reference>
<keyword evidence="4 7" id="KW-0689">Ribosomal protein</keyword>
<evidence type="ECO:0000256" key="3">
    <source>
        <dbReference type="ARBA" id="ARBA00022946"/>
    </source>
</evidence>
<proteinExistence type="inferred from homology"/>
<name>G3SWR1_LOXAF</name>
<dbReference type="NCBIfam" id="TIGR01022">
    <property type="entry name" value="rpmJ_bact"/>
    <property type="match status" value="1"/>
</dbReference>
<dbReference type="InParanoid" id="G3SWR1"/>
<dbReference type="InterPro" id="IPR035977">
    <property type="entry name" value="Ribosomal_bL36_sp"/>
</dbReference>
<dbReference type="GeneTree" id="ENSGT00390000010866"/>
<organism evidence="8 9">
    <name type="scientific">Loxodonta africana</name>
    <name type="common">African elephant</name>
    <dbReference type="NCBI Taxonomy" id="9785"/>
    <lineage>
        <taxon>Eukaryota</taxon>
        <taxon>Metazoa</taxon>
        <taxon>Chordata</taxon>
        <taxon>Craniata</taxon>
        <taxon>Vertebrata</taxon>
        <taxon>Euteleostomi</taxon>
        <taxon>Mammalia</taxon>
        <taxon>Eutheria</taxon>
        <taxon>Afrotheria</taxon>
        <taxon>Proboscidea</taxon>
        <taxon>Elephantidae</taxon>
        <taxon>Loxodonta</taxon>
    </lineage>
</organism>
<evidence type="ECO:0000256" key="7">
    <source>
        <dbReference type="RuleBase" id="RU000570"/>
    </source>
</evidence>
<keyword evidence="3" id="KW-0809">Transit peptide</keyword>
<dbReference type="Proteomes" id="UP000007646">
    <property type="component" value="Unassembled WGS sequence"/>
</dbReference>
<dbReference type="OMA" id="YCESNPR"/>
<reference evidence="8" key="3">
    <citation type="submission" date="2025-09" db="UniProtKB">
        <authorList>
            <consortium name="Ensembl"/>
        </authorList>
    </citation>
    <scope>IDENTIFICATION</scope>
    <source>
        <strain evidence="8">Isolate ISIS603380</strain>
    </source>
</reference>
<dbReference type="GO" id="GO:0005762">
    <property type="term" value="C:mitochondrial large ribosomal subunit"/>
    <property type="evidence" value="ECO:0007669"/>
    <property type="project" value="TreeGrafter"/>
</dbReference>
<protein>
    <recommendedName>
        <fullName evidence="7">Ribosomal protein</fullName>
    </recommendedName>
</protein>
<sequence length="61" mass="7321">MKPSLVIESLLSNHLMPRLQPALGLKTKVAIRRRCKDCYQVKRRGRWFIYCKTNPKHKQRQ</sequence>
<dbReference type="PANTHER" id="PTHR46909">
    <property type="entry name" value="39S RIBOSOMAL PROTEIN L36, MITOCHONDRIAL"/>
    <property type="match status" value="1"/>
</dbReference>
<evidence type="ECO:0000256" key="6">
    <source>
        <dbReference type="ARBA" id="ARBA00023274"/>
    </source>
</evidence>
<dbReference type="GO" id="GO:0006412">
    <property type="term" value="P:translation"/>
    <property type="evidence" value="ECO:0007669"/>
    <property type="project" value="InterPro"/>
</dbReference>
<evidence type="ECO:0000256" key="1">
    <source>
        <dbReference type="ARBA" id="ARBA00004173"/>
    </source>
</evidence>
<reference evidence="8" key="2">
    <citation type="submission" date="2025-08" db="UniProtKB">
        <authorList>
            <consortium name="Ensembl"/>
        </authorList>
    </citation>
    <scope>IDENTIFICATION</scope>
    <source>
        <strain evidence="8">Isolate ISIS603380</strain>
    </source>
</reference>
<keyword evidence="9" id="KW-1185">Reference proteome</keyword>
<dbReference type="FunCoup" id="G3SWR1">
    <property type="interactions" value="99"/>
</dbReference>
<dbReference type="SUPFAM" id="SSF57840">
    <property type="entry name" value="Ribosomal protein L36"/>
    <property type="match status" value="1"/>
</dbReference>
<evidence type="ECO:0000256" key="5">
    <source>
        <dbReference type="ARBA" id="ARBA00023128"/>
    </source>
</evidence>
<dbReference type="InterPro" id="IPR000473">
    <property type="entry name" value="Ribosomal_bL36"/>
</dbReference>
<dbReference type="STRING" id="9785.ENSLAFP00000004782"/>
<dbReference type="HOGENOM" id="CLU_135723_3_3_1"/>
<dbReference type="Pfam" id="PF00444">
    <property type="entry name" value="Ribosomal_L36"/>
    <property type="match status" value="1"/>
</dbReference>
<dbReference type="PANTHER" id="PTHR46909:SF1">
    <property type="entry name" value="LARGE RIBOSOMAL SUBUNIT PROTEIN BL36M"/>
    <property type="match status" value="1"/>
</dbReference>
<dbReference type="InterPro" id="IPR052143">
    <property type="entry name" value="Mitoribosomal_bL36m"/>
</dbReference>
<accession>G3SWR1</accession>
<dbReference type="eggNOG" id="KOG4122">
    <property type="taxonomic scope" value="Eukaryota"/>
</dbReference>
<evidence type="ECO:0000256" key="4">
    <source>
        <dbReference type="ARBA" id="ARBA00022980"/>
    </source>
</evidence>
<evidence type="ECO:0000313" key="9">
    <source>
        <dbReference type="Proteomes" id="UP000007646"/>
    </source>
</evidence>